<organism evidence="11 12">
    <name type="scientific">Coprinopsis marcescibilis</name>
    <name type="common">Agaric fungus</name>
    <name type="synonym">Psathyrella marcescibilis</name>
    <dbReference type="NCBI Taxonomy" id="230819"/>
    <lineage>
        <taxon>Eukaryota</taxon>
        <taxon>Fungi</taxon>
        <taxon>Dikarya</taxon>
        <taxon>Basidiomycota</taxon>
        <taxon>Agaricomycotina</taxon>
        <taxon>Agaricomycetes</taxon>
        <taxon>Agaricomycetidae</taxon>
        <taxon>Agaricales</taxon>
        <taxon>Agaricineae</taxon>
        <taxon>Psathyrellaceae</taxon>
        <taxon>Coprinopsis</taxon>
    </lineage>
</organism>
<dbReference type="GO" id="GO:0008237">
    <property type="term" value="F:metallopeptidase activity"/>
    <property type="evidence" value="ECO:0007669"/>
    <property type="project" value="UniProtKB-KW"/>
</dbReference>
<dbReference type="InterPro" id="IPR008754">
    <property type="entry name" value="Peptidase_M43"/>
</dbReference>
<dbReference type="Pfam" id="PF05572">
    <property type="entry name" value="Peptidase_M43"/>
    <property type="match status" value="1"/>
</dbReference>
<protein>
    <recommendedName>
        <fullName evidence="10">Peptidase M43 pregnancy-associated plasma-A domain-containing protein</fullName>
    </recommendedName>
</protein>
<name>A0A5C3KXJ8_COPMA</name>
<evidence type="ECO:0000256" key="8">
    <source>
        <dbReference type="ARBA" id="ARBA00023157"/>
    </source>
</evidence>
<dbReference type="AlphaFoldDB" id="A0A5C3KXJ8"/>
<dbReference type="SUPFAM" id="SSF55486">
    <property type="entry name" value="Metalloproteases ('zincins'), catalytic domain"/>
    <property type="match status" value="1"/>
</dbReference>
<proteinExistence type="inferred from homology"/>
<evidence type="ECO:0000256" key="5">
    <source>
        <dbReference type="ARBA" id="ARBA00022801"/>
    </source>
</evidence>
<evidence type="ECO:0000256" key="9">
    <source>
        <dbReference type="SAM" id="SignalP"/>
    </source>
</evidence>
<sequence length="337" mass="37891">MRNSLFTLVLAVLAGGVSQASSSFTFGKHDHNHTSHGEACGIYPKHAADAEKHFQTNIGSHRAGKYNDDYLWAEIPINFHIIANNQTMLDFIESEGRIEAQFEMMQEAFAPARIEWKLTNITRTINETWWERMGEGLIEEDPDDLLEVNPIERQMKETLGSGNPAILEVFIVQLLQGPGLGGYVRALPARFSDSPEHELERDQIDGVVLNWNALPFNPNPQIRQVFQGKTLIHEVGHWMGLLHTFGHVSEGPGSCEGPGDYIDDTPVQAYATHDDLRSTATSIEDCVAQDSCPGLPGLDPVLNYMDYTPDVCRTEFTPGQIWKMRMMLDMYRNIKAY</sequence>
<evidence type="ECO:0000256" key="1">
    <source>
        <dbReference type="ARBA" id="ARBA00008721"/>
    </source>
</evidence>
<keyword evidence="3" id="KW-0479">Metal-binding</keyword>
<accession>A0A5C3KXJ8</accession>
<keyword evidence="2" id="KW-0645">Protease</keyword>
<dbReference type="PANTHER" id="PTHR47466">
    <property type="match status" value="1"/>
</dbReference>
<reference evidence="11 12" key="1">
    <citation type="journal article" date="2019" name="Nat. Ecol. Evol.">
        <title>Megaphylogeny resolves global patterns of mushroom evolution.</title>
        <authorList>
            <person name="Varga T."/>
            <person name="Krizsan K."/>
            <person name="Foldi C."/>
            <person name="Dima B."/>
            <person name="Sanchez-Garcia M."/>
            <person name="Sanchez-Ramirez S."/>
            <person name="Szollosi G.J."/>
            <person name="Szarkandi J.G."/>
            <person name="Papp V."/>
            <person name="Albert L."/>
            <person name="Andreopoulos W."/>
            <person name="Angelini C."/>
            <person name="Antonin V."/>
            <person name="Barry K.W."/>
            <person name="Bougher N.L."/>
            <person name="Buchanan P."/>
            <person name="Buyck B."/>
            <person name="Bense V."/>
            <person name="Catcheside P."/>
            <person name="Chovatia M."/>
            <person name="Cooper J."/>
            <person name="Damon W."/>
            <person name="Desjardin D."/>
            <person name="Finy P."/>
            <person name="Geml J."/>
            <person name="Haridas S."/>
            <person name="Hughes K."/>
            <person name="Justo A."/>
            <person name="Karasinski D."/>
            <person name="Kautmanova I."/>
            <person name="Kiss B."/>
            <person name="Kocsube S."/>
            <person name="Kotiranta H."/>
            <person name="LaButti K.M."/>
            <person name="Lechner B.E."/>
            <person name="Liimatainen K."/>
            <person name="Lipzen A."/>
            <person name="Lukacs Z."/>
            <person name="Mihaltcheva S."/>
            <person name="Morgado L.N."/>
            <person name="Niskanen T."/>
            <person name="Noordeloos M.E."/>
            <person name="Ohm R.A."/>
            <person name="Ortiz-Santana B."/>
            <person name="Ovrebo C."/>
            <person name="Racz N."/>
            <person name="Riley R."/>
            <person name="Savchenko A."/>
            <person name="Shiryaev A."/>
            <person name="Soop K."/>
            <person name="Spirin V."/>
            <person name="Szebenyi C."/>
            <person name="Tomsovsky M."/>
            <person name="Tulloss R.E."/>
            <person name="Uehling J."/>
            <person name="Grigoriev I.V."/>
            <person name="Vagvolgyi C."/>
            <person name="Papp T."/>
            <person name="Martin F.M."/>
            <person name="Miettinen O."/>
            <person name="Hibbett D.S."/>
            <person name="Nagy L.G."/>
        </authorList>
    </citation>
    <scope>NUCLEOTIDE SEQUENCE [LARGE SCALE GENOMIC DNA]</scope>
    <source>
        <strain evidence="11 12">CBS 121175</strain>
    </source>
</reference>
<dbReference type="InterPro" id="IPR024079">
    <property type="entry name" value="MetalloPept_cat_dom_sf"/>
</dbReference>
<keyword evidence="4 9" id="KW-0732">Signal</keyword>
<evidence type="ECO:0000256" key="4">
    <source>
        <dbReference type="ARBA" id="ARBA00022729"/>
    </source>
</evidence>
<dbReference type="EMBL" id="ML210188">
    <property type="protein sequence ID" value="TFK25276.1"/>
    <property type="molecule type" value="Genomic_DNA"/>
</dbReference>
<evidence type="ECO:0000313" key="12">
    <source>
        <dbReference type="Proteomes" id="UP000307440"/>
    </source>
</evidence>
<dbReference type="PANTHER" id="PTHR47466:SF1">
    <property type="entry name" value="METALLOPROTEASE MEP1 (AFU_ORTHOLOGUE AFUA_1G07730)-RELATED"/>
    <property type="match status" value="1"/>
</dbReference>
<keyword evidence="7" id="KW-0482">Metalloprotease</keyword>
<evidence type="ECO:0000256" key="2">
    <source>
        <dbReference type="ARBA" id="ARBA00022670"/>
    </source>
</evidence>
<evidence type="ECO:0000313" key="11">
    <source>
        <dbReference type="EMBL" id="TFK25276.1"/>
    </source>
</evidence>
<keyword evidence="5" id="KW-0378">Hydrolase</keyword>
<evidence type="ECO:0000256" key="7">
    <source>
        <dbReference type="ARBA" id="ARBA00023049"/>
    </source>
</evidence>
<keyword evidence="6" id="KW-0862">Zinc</keyword>
<dbReference type="Proteomes" id="UP000307440">
    <property type="component" value="Unassembled WGS sequence"/>
</dbReference>
<keyword evidence="12" id="KW-1185">Reference proteome</keyword>
<dbReference type="GO" id="GO:0006508">
    <property type="term" value="P:proteolysis"/>
    <property type="evidence" value="ECO:0007669"/>
    <property type="project" value="UniProtKB-KW"/>
</dbReference>
<evidence type="ECO:0000256" key="6">
    <source>
        <dbReference type="ARBA" id="ARBA00022833"/>
    </source>
</evidence>
<evidence type="ECO:0000256" key="3">
    <source>
        <dbReference type="ARBA" id="ARBA00022723"/>
    </source>
</evidence>
<evidence type="ECO:0000259" key="10">
    <source>
        <dbReference type="Pfam" id="PF05572"/>
    </source>
</evidence>
<feature type="domain" description="Peptidase M43 pregnancy-associated plasma-A" evidence="10">
    <location>
        <begin position="195"/>
        <end position="329"/>
    </location>
</feature>
<keyword evidence="8" id="KW-1015">Disulfide bond</keyword>
<dbReference type="OrthoDB" id="536211at2759"/>
<comment type="similarity">
    <text evidence="1">Belongs to the peptidase M43B family.</text>
</comment>
<feature type="signal peptide" evidence="9">
    <location>
        <begin position="1"/>
        <end position="19"/>
    </location>
</feature>
<feature type="chain" id="PRO_5022842130" description="Peptidase M43 pregnancy-associated plasma-A domain-containing protein" evidence="9">
    <location>
        <begin position="20"/>
        <end position="337"/>
    </location>
</feature>
<gene>
    <name evidence="11" type="ORF">FA15DRAFT_755929</name>
</gene>
<dbReference type="Gene3D" id="3.40.390.10">
    <property type="entry name" value="Collagenase (Catalytic Domain)"/>
    <property type="match status" value="1"/>
</dbReference>
<dbReference type="GO" id="GO:0046872">
    <property type="term" value="F:metal ion binding"/>
    <property type="evidence" value="ECO:0007669"/>
    <property type="project" value="UniProtKB-KW"/>
</dbReference>